<reference evidence="1" key="3">
    <citation type="submission" date="2010-09" db="EMBL/GenBank/DDBJ databases">
        <title>Annotation of Gaeumannomyces graminis var. tritici R3-111a-1.</title>
        <authorList>
            <consortium name="The Broad Institute Genome Sequencing Platform"/>
            <person name="Ma L.-J."/>
            <person name="Dead R."/>
            <person name="Young S.K."/>
            <person name="Zeng Q."/>
            <person name="Gargeya S."/>
            <person name="Fitzgerald M."/>
            <person name="Haas B."/>
            <person name="Abouelleil A."/>
            <person name="Alvarado L."/>
            <person name="Arachchi H.M."/>
            <person name="Berlin A."/>
            <person name="Brown A."/>
            <person name="Chapman S.B."/>
            <person name="Chen Z."/>
            <person name="Dunbar C."/>
            <person name="Freedman E."/>
            <person name="Gearin G."/>
            <person name="Gellesch M."/>
            <person name="Goldberg J."/>
            <person name="Griggs A."/>
            <person name="Gujja S."/>
            <person name="Heiman D."/>
            <person name="Howarth C."/>
            <person name="Larson L."/>
            <person name="Lui A."/>
            <person name="MacDonald P.J.P."/>
            <person name="Mehta T."/>
            <person name="Montmayeur A."/>
            <person name="Murphy C."/>
            <person name="Neiman D."/>
            <person name="Pearson M."/>
            <person name="Priest M."/>
            <person name="Roberts A."/>
            <person name="Saif S."/>
            <person name="Shea T."/>
            <person name="Shenoy N."/>
            <person name="Sisk P."/>
            <person name="Stolte C."/>
            <person name="Sykes S."/>
            <person name="Yandava C."/>
            <person name="Wortman J."/>
            <person name="Nusbaum C."/>
            <person name="Birren B."/>
        </authorList>
    </citation>
    <scope>NUCLEOTIDE SEQUENCE</scope>
    <source>
        <strain evidence="1">R3-111a-1</strain>
    </source>
</reference>
<evidence type="ECO:0000313" key="2">
    <source>
        <dbReference type="EnsemblFungi" id="EJT76330"/>
    </source>
</evidence>
<sequence>MEARAFRRAGIPGCIMETGRRGALKHGGSITSSCMGADTHRAHWLPSAQKRGPDAGVRGALQGSLGWPGTLPPTFVATTATADGSQLATTQAVGNTWATVGREASRLGPRIAKGHRRFLKS</sequence>
<evidence type="ECO:0000313" key="3">
    <source>
        <dbReference type="Proteomes" id="UP000006039"/>
    </source>
</evidence>
<dbReference type="EnsemblFungi" id="EJT76330">
    <property type="protein sequence ID" value="EJT76330"/>
    <property type="gene ID" value="GGTG_06250"/>
</dbReference>
<reference evidence="2" key="4">
    <citation type="journal article" date="2015" name="G3 (Bethesda)">
        <title>Genome sequences of three phytopathogenic species of the Magnaporthaceae family of fungi.</title>
        <authorList>
            <person name="Okagaki L.H."/>
            <person name="Nunes C.C."/>
            <person name="Sailsbery J."/>
            <person name="Clay B."/>
            <person name="Brown D."/>
            <person name="John T."/>
            <person name="Oh Y."/>
            <person name="Young N."/>
            <person name="Fitzgerald M."/>
            <person name="Haas B.J."/>
            <person name="Zeng Q."/>
            <person name="Young S."/>
            <person name="Adiconis X."/>
            <person name="Fan L."/>
            <person name="Levin J.Z."/>
            <person name="Mitchell T.K."/>
            <person name="Okubara P.A."/>
            <person name="Farman M.L."/>
            <person name="Kohn L.M."/>
            <person name="Birren B."/>
            <person name="Ma L.-J."/>
            <person name="Dean R.A."/>
        </authorList>
    </citation>
    <scope>NUCLEOTIDE SEQUENCE</scope>
    <source>
        <strain evidence="2">R3-111a-1</strain>
    </source>
</reference>
<dbReference type="Proteomes" id="UP000006039">
    <property type="component" value="Unassembled WGS sequence"/>
</dbReference>
<dbReference type="AlphaFoldDB" id="J3NY97"/>
<dbReference type="VEuPathDB" id="FungiDB:GGTG_06250"/>
<organism evidence="1">
    <name type="scientific">Gaeumannomyces tritici (strain R3-111a-1)</name>
    <name type="common">Wheat and barley take-all root rot fungus</name>
    <name type="synonym">Gaeumannomyces graminis var. tritici</name>
    <dbReference type="NCBI Taxonomy" id="644352"/>
    <lineage>
        <taxon>Eukaryota</taxon>
        <taxon>Fungi</taxon>
        <taxon>Dikarya</taxon>
        <taxon>Ascomycota</taxon>
        <taxon>Pezizomycotina</taxon>
        <taxon>Sordariomycetes</taxon>
        <taxon>Sordariomycetidae</taxon>
        <taxon>Magnaporthales</taxon>
        <taxon>Magnaporthaceae</taxon>
        <taxon>Gaeumannomyces</taxon>
    </lineage>
</organism>
<reference evidence="1" key="2">
    <citation type="submission" date="2010-07" db="EMBL/GenBank/DDBJ databases">
        <authorList>
            <consortium name="The Broad Institute Genome Sequencing Platform"/>
            <consortium name="Broad Institute Genome Sequencing Center for Infectious Disease"/>
            <person name="Ma L.-J."/>
            <person name="Dead R."/>
            <person name="Young S."/>
            <person name="Zeng Q."/>
            <person name="Koehrsen M."/>
            <person name="Alvarado L."/>
            <person name="Berlin A."/>
            <person name="Chapman S.B."/>
            <person name="Chen Z."/>
            <person name="Freedman E."/>
            <person name="Gellesch M."/>
            <person name="Goldberg J."/>
            <person name="Griggs A."/>
            <person name="Gujja S."/>
            <person name="Heilman E.R."/>
            <person name="Heiman D."/>
            <person name="Hepburn T."/>
            <person name="Howarth C."/>
            <person name="Jen D."/>
            <person name="Larson L."/>
            <person name="Mehta T."/>
            <person name="Neiman D."/>
            <person name="Pearson M."/>
            <person name="Roberts A."/>
            <person name="Saif S."/>
            <person name="Shea T."/>
            <person name="Shenoy N."/>
            <person name="Sisk P."/>
            <person name="Stolte C."/>
            <person name="Sykes S."/>
            <person name="Walk T."/>
            <person name="White J."/>
            <person name="Yandava C."/>
            <person name="Haas B."/>
            <person name="Nusbaum C."/>
            <person name="Birren B."/>
        </authorList>
    </citation>
    <scope>NUCLEOTIDE SEQUENCE</scope>
    <source>
        <strain evidence="1">R3-111a-1</strain>
    </source>
</reference>
<gene>
    <name evidence="2" type="primary">20346708</name>
    <name evidence="1" type="ORF">GGTG_06250</name>
</gene>
<proteinExistence type="predicted"/>
<evidence type="ECO:0000313" key="1">
    <source>
        <dbReference type="EMBL" id="EJT76330.1"/>
    </source>
</evidence>
<dbReference type="RefSeq" id="XP_009222330.1">
    <property type="nucleotide sequence ID" value="XM_009224066.1"/>
</dbReference>
<accession>J3NY97</accession>
<dbReference type="HOGENOM" id="CLU_2038223_0_0_1"/>
<reference evidence="3" key="1">
    <citation type="submission" date="2010-07" db="EMBL/GenBank/DDBJ databases">
        <title>The genome sequence of Gaeumannomyces graminis var. tritici strain R3-111a-1.</title>
        <authorList>
            <consortium name="The Broad Institute Genome Sequencing Platform"/>
            <person name="Ma L.-J."/>
            <person name="Dead R."/>
            <person name="Young S."/>
            <person name="Zeng Q."/>
            <person name="Koehrsen M."/>
            <person name="Alvarado L."/>
            <person name="Berlin A."/>
            <person name="Chapman S.B."/>
            <person name="Chen Z."/>
            <person name="Freedman E."/>
            <person name="Gellesch M."/>
            <person name="Goldberg J."/>
            <person name="Griggs A."/>
            <person name="Gujja S."/>
            <person name="Heilman E.R."/>
            <person name="Heiman D."/>
            <person name="Hepburn T."/>
            <person name="Howarth C."/>
            <person name="Jen D."/>
            <person name="Larson L."/>
            <person name="Mehta T."/>
            <person name="Neiman D."/>
            <person name="Pearson M."/>
            <person name="Roberts A."/>
            <person name="Saif S."/>
            <person name="Shea T."/>
            <person name="Shenoy N."/>
            <person name="Sisk P."/>
            <person name="Stolte C."/>
            <person name="Sykes S."/>
            <person name="Walk T."/>
            <person name="White J."/>
            <person name="Yandava C."/>
            <person name="Haas B."/>
            <person name="Nusbaum C."/>
            <person name="Birren B."/>
        </authorList>
    </citation>
    <scope>NUCLEOTIDE SEQUENCE [LARGE SCALE GENOMIC DNA]</scope>
    <source>
        <strain evidence="3">R3-111a-1</strain>
    </source>
</reference>
<dbReference type="GeneID" id="20346708"/>
<keyword evidence="3" id="KW-1185">Reference proteome</keyword>
<dbReference type="EMBL" id="GL385397">
    <property type="protein sequence ID" value="EJT76330.1"/>
    <property type="molecule type" value="Genomic_DNA"/>
</dbReference>
<reference evidence="2" key="5">
    <citation type="submission" date="2018-04" db="UniProtKB">
        <authorList>
            <consortium name="EnsemblFungi"/>
        </authorList>
    </citation>
    <scope>IDENTIFICATION</scope>
    <source>
        <strain evidence="2">R3-111a-1</strain>
    </source>
</reference>
<name>J3NY97_GAET3</name>
<protein>
    <submittedName>
        <fullName evidence="1 2">Uncharacterized protein</fullName>
    </submittedName>
</protein>